<evidence type="ECO:0000256" key="13">
    <source>
        <dbReference type="PIRSR" id="PIRSR600823-2"/>
    </source>
</evidence>
<evidence type="ECO:0000256" key="15">
    <source>
        <dbReference type="PIRSR" id="PIRSR600823-4"/>
    </source>
</evidence>
<dbReference type="PROSITE" id="PS50873">
    <property type="entry name" value="PEROXIDASE_4"/>
    <property type="match status" value="1"/>
</dbReference>
<feature type="disulfide bond" evidence="16">
    <location>
        <begin position="184"/>
        <end position="210"/>
    </location>
</feature>
<dbReference type="GO" id="GO:0006979">
    <property type="term" value="P:response to oxidative stress"/>
    <property type="evidence" value="ECO:0007669"/>
    <property type="project" value="UniProtKB-UniRule"/>
</dbReference>
<dbReference type="Gramene" id="TraesCAD_scaffold_005017_01G000200.1">
    <property type="protein sequence ID" value="TraesCAD_scaffold_005017_01G000200.1"/>
    <property type="gene ID" value="TraesCAD_scaffold_005017_01G000200"/>
</dbReference>
<dbReference type="InterPro" id="IPR019793">
    <property type="entry name" value="Peroxidases_heam-ligand_BS"/>
</dbReference>
<feature type="disulfide bond" evidence="16">
    <location>
        <begin position="67"/>
        <end position="72"/>
    </location>
</feature>
<comment type="function">
    <text evidence="17">Removal of H(2)O(2), oxidation of toxic reductants, biosynthesis and degradation of lignin, suberization, auxin catabolism, response to environmental stresses such as wounding, pathogen attack and oxidative stress.</text>
</comment>
<dbReference type="GO" id="GO:0140825">
    <property type="term" value="F:lactoperoxidase activity"/>
    <property type="evidence" value="ECO:0007669"/>
    <property type="project" value="UniProtKB-EC"/>
</dbReference>
<feature type="binding site" evidence="14">
    <location>
        <position position="249"/>
    </location>
    <ligand>
        <name>Ca(2+)</name>
        <dbReference type="ChEBI" id="CHEBI:29108"/>
        <label>2</label>
    </ligand>
</feature>
<keyword evidence="10" id="KW-0873">Pyrrolidone carboxylic acid</keyword>
<feature type="binding site" evidence="14">
    <location>
        <position position="226"/>
    </location>
    <ligand>
        <name>Ca(2+)</name>
        <dbReference type="ChEBI" id="CHEBI:29108"/>
        <label>2</label>
    </ligand>
</feature>
<name>A0A3B5XVH9_WHEAT</name>
<evidence type="ECO:0000256" key="16">
    <source>
        <dbReference type="PIRSR" id="PIRSR600823-5"/>
    </source>
</evidence>
<dbReference type="SMR" id="A0A3B5XVH9"/>
<evidence type="ECO:0000313" key="20">
    <source>
        <dbReference type="Proteomes" id="UP000019116"/>
    </source>
</evidence>
<dbReference type="Gene3D" id="1.10.520.10">
    <property type="match status" value="2"/>
</dbReference>
<feature type="binding site" evidence="14">
    <location>
        <position position="75"/>
    </location>
    <ligand>
        <name>Ca(2+)</name>
        <dbReference type="ChEBI" id="CHEBI:29108"/>
        <label>1</label>
    </ligand>
</feature>
<feature type="binding site" evidence="14">
    <location>
        <position position="66"/>
    </location>
    <ligand>
        <name>Ca(2+)</name>
        <dbReference type="ChEBI" id="CHEBI:29108"/>
        <label>1</label>
    </ligand>
</feature>
<dbReference type="OMA" id="KCGAGPD"/>
<organism evidence="19">
    <name type="scientific">Triticum aestivum</name>
    <name type="common">Wheat</name>
    <dbReference type="NCBI Taxonomy" id="4565"/>
    <lineage>
        <taxon>Eukaryota</taxon>
        <taxon>Viridiplantae</taxon>
        <taxon>Streptophyta</taxon>
        <taxon>Embryophyta</taxon>
        <taxon>Tracheophyta</taxon>
        <taxon>Spermatophyta</taxon>
        <taxon>Magnoliopsida</taxon>
        <taxon>Liliopsida</taxon>
        <taxon>Poales</taxon>
        <taxon>Poaceae</taxon>
        <taxon>BOP clade</taxon>
        <taxon>Pooideae</taxon>
        <taxon>Triticodae</taxon>
        <taxon>Triticeae</taxon>
        <taxon>Triticinae</taxon>
        <taxon>Triticum</taxon>
    </lineage>
</organism>
<evidence type="ECO:0000259" key="18">
    <source>
        <dbReference type="PROSITE" id="PS50873"/>
    </source>
</evidence>
<feature type="binding site" evidence="14">
    <location>
        <position position="71"/>
    </location>
    <ligand>
        <name>Ca(2+)</name>
        <dbReference type="ChEBI" id="CHEBI:29108"/>
        <label>1</label>
    </ligand>
</feature>
<dbReference type="PRINTS" id="PR00461">
    <property type="entry name" value="PLPEROXIDASE"/>
</dbReference>
<dbReference type="Gene3D" id="1.10.420.10">
    <property type="entry name" value="Peroxidase, domain 2"/>
    <property type="match status" value="1"/>
</dbReference>
<evidence type="ECO:0000256" key="10">
    <source>
        <dbReference type="ARBA" id="ARBA00023283"/>
    </source>
</evidence>
<dbReference type="GO" id="GO:0042744">
    <property type="term" value="P:hydrogen peroxide catabolic process"/>
    <property type="evidence" value="ECO:0007669"/>
    <property type="project" value="UniProtKB-KW"/>
</dbReference>
<feature type="chain" id="PRO_5017098747" description="Peroxidase" evidence="17">
    <location>
        <begin position="23"/>
        <end position="322"/>
    </location>
</feature>
<keyword evidence="8 14" id="KW-0408">Iron</keyword>
<evidence type="ECO:0000313" key="19">
    <source>
        <dbReference type="EnsemblPlants" id="TraesCS1A02G077700.1"/>
    </source>
</evidence>
<feature type="binding site" evidence="13">
    <location>
        <position position="147"/>
    </location>
    <ligand>
        <name>substrate</name>
    </ligand>
</feature>
<comment type="catalytic activity">
    <reaction evidence="1 17">
        <text>2 a phenolic donor + H2O2 = 2 a phenolic radical donor + 2 H2O</text>
        <dbReference type="Rhea" id="RHEA:56136"/>
        <dbReference type="ChEBI" id="CHEBI:15377"/>
        <dbReference type="ChEBI" id="CHEBI:16240"/>
        <dbReference type="ChEBI" id="CHEBI:139520"/>
        <dbReference type="ChEBI" id="CHEBI:139521"/>
        <dbReference type="EC" id="1.11.1.7"/>
    </reaction>
</comment>
<dbReference type="Gramene" id="TraesROB_scaffold_005547_01G000100.1">
    <property type="protein sequence ID" value="TraesROB_scaffold_005547_01G000100.1"/>
    <property type="gene ID" value="TraesROB_scaffold_005547_01G000100"/>
</dbReference>
<dbReference type="GO" id="GO:0046872">
    <property type="term" value="F:metal ion binding"/>
    <property type="evidence" value="ECO:0007669"/>
    <property type="project" value="UniProtKB-UniRule"/>
</dbReference>
<dbReference type="Gramene" id="TraesCLE_scaffold_002402_01G000200.1">
    <property type="protein sequence ID" value="TraesCLE_scaffold_002402_01G000200.1"/>
    <property type="gene ID" value="TraesCLE_scaffold_002402_01G000200"/>
</dbReference>
<evidence type="ECO:0000256" key="9">
    <source>
        <dbReference type="ARBA" id="ARBA00023157"/>
    </source>
</evidence>
<dbReference type="Pfam" id="PF00141">
    <property type="entry name" value="peroxidase"/>
    <property type="match status" value="1"/>
</dbReference>
<comment type="similarity">
    <text evidence="2">Belongs to the peroxidase family. Ascorbate peroxidase subfamily.</text>
</comment>
<dbReference type="Gramene" id="TraesWEE_scaffold_021290_01G000100.1">
    <property type="protein sequence ID" value="TraesWEE_scaffold_021290_01G000100.1"/>
    <property type="gene ID" value="TraesWEE_scaffold_021290_01G000100"/>
</dbReference>
<dbReference type="EnsemblPlants" id="TraesCS1A02G077700.1">
    <property type="protein sequence ID" value="TraesCS1A02G077700.1"/>
    <property type="gene ID" value="TraesCS1A02G077700"/>
</dbReference>
<keyword evidence="6 14" id="KW-0106">Calcium</keyword>
<dbReference type="GO" id="GO:0020037">
    <property type="term" value="F:heme binding"/>
    <property type="evidence" value="ECO:0007669"/>
    <property type="project" value="UniProtKB-UniRule"/>
</dbReference>
<dbReference type="PROSITE" id="PS00435">
    <property type="entry name" value="PEROXIDASE_1"/>
    <property type="match status" value="1"/>
</dbReference>
<dbReference type="FunFam" id="1.10.420.10:FF:000012">
    <property type="entry name" value="Peroxidase"/>
    <property type="match status" value="1"/>
</dbReference>
<dbReference type="GO" id="GO:0005576">
    <property type="term" value="C:extracellular region"/>
    <property type="evidence" value="ECO:0007669"/>
    <property type="project" value="UniProtKB-SubCell"/>
</dbReference>
<feature type="site" description="Transition state stabilizer" evidence="15">
    <location>
        <position position="61"/>
    </location>
</feature>
<reference evidence="19" key="2">
    <citation type="submission" date="2018-10" db="UniProtKB">
        <authorList>
            <consortium name="EnsemblPlants"/>
        </authorList>
    </citation>
    <scope>IDENTIFICATION</scope>
</reference>
<feature type="binding site" evidence="14">
    <location>
        <position position="69"/>
    </location>
    <ligand>
        <name>Ca(2+)</name>
        <dbReference type="ChEBI" id="CHEBI:29108"/>
        <label>1</label>
    </ligand>
</feature>
<comment type="subcellular location">
    <subcellularLocation>
        <location evidence="17">Secreted</location>
    </subcellularLocation>
</comment>
<dbReference type="SUPFAM" id="SSF48113">
    <property type="entry name" value="Heme-dependent peroxidases"/>
    <property type="match status" value="1"/>
</dbReference>
<keyword evidence="4 17" id="KW-0349">Heme</keyword>
<dbReference type="InterPro" id="IPR002016">
    <property type="entry name" value="Haem_peroxidase"/>
</dbReference>
<dbReference type="InterPro" id="IPR010255">
    <property type="entry name" value="Haem_peroxidase_sf"/>
</dbReference>
<keyword evidence="5 14" id="KW-0479">Metal-binding</keyword>
<evidence type="ECO:0000256" key="1">
    <source>
        <dbReference type="ARBA" id="ARBA00000189"/>
    </source>
</evidence>
<evidence type="ECO:0000256" key="7">
    <source>
        <dbReference type="ARBA" id="ARBA00023002"/>
    </source>
</evidence>
<dbReference type="PANTHER" id="PTHR31517:SF84">
    <property type="entry name" value="PEROXIDASE"/>
    <property type="match status" value="1"/>
</dbReference>
<accession>A0A3B5XVH9</accession>
<dbReference type="CDD" id="cd00693">
    <property type="entry name" value="secretory_peroxidase"/>
    <property type="match status" value="1"/>
</dbReference>
<dbReference type="InterPro" id="IPR000823">
    <property type="entry name" value="Peroxidase_pln"/>
</dbReference>
<keyword evidence="17" id="KW-0732">Signal</keyword>
<keyword evidence="17" id="KW-0964">Secreted</keyword>
<proteinExistence type="inferred from homology"/>
<keyword evidence="3 17" id="KW-0575">Peroxidase</keyword>
<dbReference type="AlphaFoldDB" id="A0A3B5XVH9"/>
<feature type="binding site" evidence="14">
    <location>
        <position position="88"/>
    </location>
    <ligand>
        <name>Ca(2+)</name>
        <dbReference type="ChEBI" id="CHEBI:29108"/>
        <label>1</label>
    </ligand>
</feature>
<gene>
    <name evidence="19" type="primary">LOC123190266</name>
</gene>
<feature type="binding site" evidence="14">
    <location>
        <position position="73"/>
    </location>
    <ligand>
        <name>Ca(2+)</name>
        <dbReference type="ChEBI" id="CHEBI:29108"/>
        <label>1</label>
    </ligand>
</feature>
<comment type="cofactor">
    <cofactor evidence="14 17">
        <name>heme b</name>
        <dbReference type="ChEBI" id="CHEBI:60344"/>
    </cofactor>
    <text evidence="14 17">Binds 1 heme b (iron(II)-protoporphyrin IX) group per subunit.</text>
</comment>
<feature type="signal peptide" evidence="17">
    <location>
        <begin position="1"/>
        <end position="22"/>
    </location>
</feature>
<dbReference type="Gramene" id="TraesCS1A02G077700.1">
    <property type="protein sequence ID" value="TraesCS1A02G077700.1"/>
    <property type="gene ID" value="TraesCS1A02G077700"/>
</dbReference>
<evidence type="ECO:0000256" key="11">
    <source>
        <dbReference type="ARBA" id="ARBA00023324"/>
    </source>
</evidence>
<evidence type="ECO:0000256" key="14">
    <source>
        <dbReference type="PIRSR" id="PIRSR600823-3"/>
    </source>
</evidence>
<dbReference type="InterPro" id="IPR033905">
    <property type="entry name" value="Secretory_peroxidase"/>
</dbReference>
<dbReference type="PRINTS" id="PR00458">
    <property type="entry name" value="PEROXIDASE"/>
</dbReference>
<comment type="similarity">
    <text evidence="17">Belongs to the peroxidase family. Classical plant (class III) peroxidase subfamily.</text>
</comment>
<keyword evidence="11 17" id="KW-0376">Hydrogen peroxide</keyword>
<dbReference type="InterPro" id="IPR019794">
    <property type="entry name" value="Peroxidases_AS"/>
</dbReference>
<dbReference type="PROSITE" id="PS00436">
    <property type="entry name" value="PEROXIDASE_2"/>
    <property type="match status" value="1"/>
</dbReference>
<evidence type="ECO:0000256" key="2">
    <source>
        <dbReference type="ARBA" id="ARBA00006873"/>
    </source>
</evidence>
<keyword evidence="9 16" id="KW-1015">Disulfide bond</keyword>
<evidence type="ECO:0000256" key="8">
    <source>
        <dbReference type="ARBA" id="ARBA00023004"/>
    </source>
</evidence>
<dbReference type="Gramene" id="TraesCS1A03G0190000.1">
    <property type="protein sequence ID" value="TraesCS1A03G0190000.1.CDS"/>
    <property type="gene ID" value="TraesCS1A03G0190000"/>
</dbReference>
<feature type="binding site" description="axial binding residue" evidence="14">
    <location>
        <position position="177"/>
    </location>
    <ligand>
        <name>heme b</name>
        <dbReference type="ChEBI" id="CHEBI:60344"/>
    </ligand>
    <ligandPart>
        <name>Fe</name>
        <dbReference type="ChEBI" id="CHEBI:18248"/>
    </ligandPart>
</feature>
<evidence type="ECO:0000256" key="5">
    <source>
        <dbReference type="ARBA" id="ARBA00022723"/>
    </source>
</evidence>
<feature type="domain" description="Plant heme peroxidase family profile" evidence="18">
    <location>
        <begin position="24"/>
        <end position="321"/>
    </location>
</feature>
<dbReference type="Proteomes" id="UP000019116">
    <property type="component" value="Chromosome 1A"/>
</dbReference>
<keyword evidence="7 17" id="KW-0560">Oxidoreductase</keyword>
<feature type="active site" description="Proton acceptor" evidence="12">
    <location>
        <position position="65"/>
    </location>
</feature>
<evidence type="ECO:0000256" key="6">
    <source>
        <dbReference type="ARBA" id="ARBA00022837"/>
    </source>
</evidence>
<evidence type="ECO:0000256" key="3">
    <source>
        <dbReference type="ARBA" id="ARBA00022559"/>
    </source>
</evidence>
<protein>
    <recommendedName>
        <fullName evidence="17">Peroxidase</fullName>
        <ecNumber evidence="17">1.11.1.7</ecNumber>
    </recommendedName>
</protein>
<comment type="cofactor">
    <cofactor evidence="14 17">
        <name>Ca(2+)</name>
        <dbReference type="ChEBI" id="CHEBI:29108"/>
    </cofactor>
    <text evidence="14 17">Binds 2 calcium ions per subunit.</text>
</comment>
<evidence type="ECO:0000256" key="17">
    <source>
        <dbReference type="RuleBase" id="RU362060"/>
    </source>
</evidence>
<sequence length="322" mass="35022">MMRTVAVVAVAVLLAAAVAAEAGELKVGYYDKSCRGVENVVKWHVARAIKANRKSGAALVRLIFHDCFVRGCDASVLLDPTPENPKTEKTAPINIGLAAFDLLDDILIFAARDAASLLSNGHVHFDALAGRLDGMHSHAAEAQQDLPDSTFTIAELIQNFKRKNFTIEELVILSGAHAVGVGHCSSLRARLTAPADQILPAYRGLLAGKCAKGPDPIVPNNIRDEDAGAVAAAVPGFLPKLRKVKDFLDNSYYHNNLARIVTFNSDWQLLTEKEARGHVHEYADNGTLWDEDFSDSLVKLSKLPMPHGSKGEIRKMCRFVNH</sequence>
<evidence type="ECO:0000256" key="12">
    <source>
        <dbReference type="PIRSR" id="PIRSR600823-1"/>
    </source>
</evidence>
<keyword evidence="20" id="KW-1185">Reference proteome</keyword>
<evidence type="ECO:0000256" key="4">
    <source>
        <dbReference type="ARBA" id="ARBA00022617"/>
    </source>
</evidence>
<dbReference type="PANTHER" id="PTHR31517">
    <property type="match status" value="1"/>
</dbReference>
<reference evidence="19" key="1">
    <citation type="submission" date="2018-08" db="EMBL/GenBank/DDBJ databases">
        <authorList>
            <person name="Rossello M."/>
        </authorList>
    </citation>
    <scope>NUCLEOTIDE SEQUENCE [LARGE SCALE GENOMIC DNA]</scope>
    <source>
        <strain evidence="19">cv. Chinese Spring</strain>
    </source>
</reference>
<dbReference type="EC" id="1.11.1.7" evidence="17"/>